<gene>
    <name evidence="6" type="ORF">HNP37_002195</name>
</gene>
<dbReference type="Proteomes" id="UP000561681">
    <property type="component" value="Unassembled WGS sequence"/>
</dbReference>
<dbReference type="GO" id="GO:0022857">
    <property type="term" value="F:transmembrane transporter activity"/>
    <property type="evidence" value="ECO:0007669"/>
    <property type="project" value="InterPro"/>
</dbReference>
<keyword evidence="3 4" id="KW-0472">Membrane</keyword>
<evidence type="ECO:0000256" key="3">
    <source>
        <dbReference type="ARBA" id="ARBA00023136"/>
    </source>
</evidence>
<feature type="transmembrane region" description="Helical" evidence="4">
    <location>
        <begin position="77"/>
        <end position="104"/>
    </location>
</feature>
<dbReference type="InterPro" id="IPR052714">
    <property type="entry name" value="MFS_Exporter"/>
</dbReference>
<dbReference type="Gene3D" id="1.20.1250.20">
    <property type="entry name" value="MFS general substrate transporter like domains"/>
    <property type="match status" value="1"/>
</dbReference>
<protein>
    <submittedName>
        <fullName evidence="6">MFS family permease</fullName>
    </submittedName>
</protein>
<dbReference type="PANTHER" id="PTHR23531:SF1">
    <property type="entry name" value="QUINOLENE RESISTANCE PROTEIN NORA"/>
    <property type="match status" value="1"/>
</dbReference>
<keyword evidence="7" id="KW-1185">Reference proteome</keyword>
<dbReference type="InterPro" id="IPR020846">
    <property type="entry name" value="MFS_dom"/>
</dbReference>
<sequence length="133" mass="14443">MPATKKAIYSHQFAMLCLSSLFFASSFTMIIPELPSYLSSLGGAEYKGLIVSLFTLTAAISRPFSGKLADMLGRVPMMAVGSAVCLICAFLYPVFGSVFGFFFLRLMHGFSTGFRPTAALAYAAERISKKRIV</sequence>
<evidence type="ECO:0000256" key="2">
    <source>
        <dbReference type="ARBA" id="ARBA00022989"/>
    </source>
</evidence>
<dbReference type="PANTHER" id="PTHR23531">
    <property type="entry name" value="QUINOLENE RESISTANCE PROTEIN NORA"/>
    <property type="match status" value="1"/>
</dbReference>
<name>A0A7W7IXV8_9FLAO</name>
<organism evidence="6 7">
    <name type="scientific">Flavobacterium nitrogenifigens</name>
    <dbReference type="NCBI Taxonomy" id="1617283"/>
    <lineage>
        <taxon>Bacteria</taxon>
        <taxon>Pseudomonadati</taxon>
        <taxon>Bacteroidota</taxon>
        <taxon>Flavobacteriia</taxon>
        <taxon>Flavobacteriales</taxon>
        <taxon>Flavobacteriaceae</taxon>
        <taxon>Flavobacterium</taxon>
    </lineage>
</organism>
<dbReference type="SUPFAM" id="SSF103473">
    <property type="entry name" value="MFS general substrate transporter"/>
    <property type="match status" value="1"/>
</dbReference>
<dbReference type="InterPro" id="IPR011701">
    <property type="entry name" value="MFS"/>
</dbReference>
<keyword evidence="2 4" id="KW-1133">Transmembrane helix</keyword>
<feature type="domain" description="Major facilitator superfamily (MFS) profile" evidence="5">
    <location>
        <begin position="12"/>
        <end position="133"/>
    </location>
</feature>
<dbReference type="InterPro" id="IPR036259">
    <property type="entry name" value="MFS_trans_sf"/>
</dbReference>
<comment type="caution">
    <text evidence="6">The sequence shown here is derived from an EMBL/GenBank/DDBJ whole genome shotgun (WGS) entry which is preliminary data.</text>
</comment>
<dbReference type="Pfam" id="PF07690">
    <property type="entry name" value="MFS_1"/>
    <property type="match status" value="1"/>
</dbReference>
<feature type="transmembrane region" description="Helical" evidence="4">
    <location>
        <begin position="12"/>
        <end position="31"/>
    </location>
</feature>
<accession>A0A7W7IXV8</accession>
<proteinExistence type="predicted"/>
<reference evidence="6 7" key="1">
    <citation type="submission" date="2020-08" db="EMBL/GenBank/DDBJ databases">
        <title>Functional genomics of gut bacteria from endangered species of beetles.</title>
        <authorList>
            <person name="Carlos-Shanley C."/>
        </authorList>
    </citation>
    <scope>NUCLEOTIDE SEQUENCE [LARGE SCALE GENOMIC DNA]</scope>
    <source>
        <strain evidence="6 7">S00142</strain>
    </source>
</reference>
<keyword evidence="1 4" id="KW-0812">Transmembrane</keyword>
<evidence type="ECO:0000259" key="5">
    <source>
        <dbReference type="PROSITE" id="PS50850"/>
    </source>
</evidence>
<dbReference type="PROSITE" id="PS50850">
    <property type="entry name" value="MFS"/>
    <property type="match status" value="1"/>
</dbReference>
<evidence type="ECO:0000313" key="7">
    <source>
        <dbReference type="Proteomes" id="UP000561681"/>
    </source>
</evidence>
<dbReference type="AlphaFoldDB" id="A0A7W7IXV8"/>
<dbReference type="EMBL" id="JACHLD010000003">
    <property type="protein sequence ID" value="MBB4802122.1"/>
    <property type="molecule type" value="Genomic_DNA"/>
</dbReference>
<evidence type="ECO:0000256" key="1">
    <source>
        <dbReference type="ARBA" id="ARBA00022692"/>
    </source>
</evidence>
<evidence type="ECO:0000256" key="4">
    <source>
        <dbReference type="SAM" id="Phobius"/>
    </source>
</evidence>
<evidence type="ECO:0000313" key="6">
    <source>
        <dbReference type="EMBL" id="MBB4802122.1"/>
    </source>
</evidence>